<protein>
    <submittedName>
        <fullName evidence="1">Uncharacterized protein</fullName>
    </submittedName>
</protein>
<proteinExistence type="predicted"/>
<evidence type="ECO:0000313" key="2">
    <source>
        <dbReference type="Proteomes" id="UP001165960"/>
    </source>
</evidence>
<dbReference type="EMBL" id="QTSX02000792">
    <property type="protein sequence ID" value="KAJ9084961.1"/>
    <property type="molecule type" value="Genomic_DNA"/>
</dbReference>
<reference evidence="1" key="1">
    <citation type="submission" date="2022-04" db="EMBL/GenBank/DDBJ databases">
        <title>Genome of the entomopathogenic fungus Entomophthora muscae.</title>
        <authorList>
            <person name="Elya C."/>
            <person name="Lovett B.R."/>
            <person name="Lee E."/>
            <person name="Macias A.M."/>
            <person name="Hajek A.E."/>
            <person name="De Bivort B.L."/>
            <person name="Kasson M.T."/>
            <person name="De Fine Licht H.H."/>
            <person name="Stajich J.E."/>
        </authorList>
    </citation>
    <scope>NUCLEOTIDE SEQUENCE</scope>
    <source>
        <strain evidence="1">Berkeley</strain>
    </source>
</reference>
<name>A0ACC2UE85_9FUNG</name>
<dbReference type="Proteomes" id="UP001165960">
    <property type="component" value="Unassembled WGS sequence"/>
</dbReference>
<organism evidence="1 2">
    <name type="scientific">Entomophthora muscae</name>
    <dbReference type="NCBI Taxonomy" id="34485"/>
    <lineage>
        <taxon>Eukaryota</taxon>
        <taxon>Fungi</taxon>
        <taxon>Fungi incertae sedis</taxon>
        <taxon>Zoopagomycota</taxon>
        <taxon>Entomophthoromycotina</taxon>
        <taxon>Entomophthoromycetes</taxon>
        <taxon>Entomophthorales</taxon>
        <taxon>Entomophthoraceae</taxon>
        <taxon>Entomophthora</taxon>
    </lineage>
</organism>
<comment type="caution">
    <text evidence="1">The sequence shown here is derived from an EMBL/GenBank/DDBJ whole genome shotgun (WGS) entry which is preliminary data.</text>
</comment>
<sequence>MQGLDWLCEALTREYYQYIETHALSNVEEAYVLICCLGRFKTCGQLFHSPVAPELVVKAKPERKAIMPLPAADMGDIMKKLSDTISSLHMYLKSRDQPKLNQFCQNCKQYGHFTSYCKQNCNRCGEEGHPFIYFPTLRAPEAKASPSEAKPPKTKSSKPKKETNSSSAKDETYLVESLAAVRSNVAQKHCLSQTVHPYSTPGKTKGSELLKSELANHESQVSGDQPQQQDQHDVPQQAPAAEPYGVPMDKEDGTYNEAPTIEVQKSSALKTSSQKSQQTKKSKSKPVAPFPVVKPPNFSVLKTLTDTPIPISLYNLAEIAPSVRAQMIQ</sequence>
<gene>
    <name evidence="1" type="ORF">DSO57_1018690</name>
</gene>
<accession>A0ACC2UE85</accession>
<keyword evidence="2" id="KW-1185">Reference proteome</keyword>
<evidence type="ECO:0000313" key="1">
    <source>
        <dbReference type="EMBL" id="KAJ9084961.1"/>
    </source>
</evidence>